<evidence type="ECO:0008006" key="3">
    <source>
        <dbReference type="Google" id="ProtNLM"/>
    </source>
</evidence>
<protein>
    <recommendedName>
        <fullName evidence="3">FBD domain-containing protein</fullName>
    </recommendedName>
</protein>
<keyword evidence="2" id="KW-1185">Reference proteome</keyword>
<accession>A0A0D3HV66</accession>
<dbReference type="HOGENOM" id="CLU_099605_0_0_1"/>
<dbReference type="Proteomes" id="UP000026960">
    <property type="component" value="Chromosome 12"/>
</dbReference>
<reference evidence="1" key="1">
    <citation type="journal article" date="2009" name="Rice">
        <title>De Novo Next Generation Sequencing of Plant Genomes.</title>
        <authorList>
            <person name="Rounsley S."/>
            <person name="Marri P.R."/>
            <person name="Yu Y."/>
            <person name="He R."/>
            <person name="Sisneros N."/>
            <person name="Goicoechea J.L."/>
            <person name="Lee S.J."/>
            <person name="Angelova A."/>
            <person name="Kudrna D."/>
            <person name="Luo M."/>
            <person name="Affourtit J."/>
            <person name="Desany B."/>
            <person name="Knight J."/>
            <person name="Niazi F."/>
            <person name="Egholm M."/>
            <person name="Wing R.A."/>
        </authorList>
    </citation>
    <scope>NUCLEOTIDE SEQUENCE [LARGE SCALE GENOMIC DNA]</scope>
    <source>
        <strain evidence="1">cv. IRGC 105608</strain>
    </source>
</reference>
<evidence type="ECO:0000313" key="1">
    <source>
        <dbReference type="EnsemblPlants" id="OBART12G14160.1"/>
    </source>
</evidence>
<reference evidence="1" key="2">
    <citation type="submission" date="2015-03" db="UniProtKB">
        <authorList>
            <consortium name="EnsemblPlants"/>
        </authorList>
    </citation>
    <scope>IDENTIFICATION</scope>
</reference>
<dbReference type="PaxDb" id="65489-OBART12G14160.1"/>
<sequence length="158" mass="18528">MKEIPYLPTVTNLRLDVNTWWKGHTIGATLARIIAKCNNIKHLSIRVSGLFKVCSDPQCNCSQPEGWEDQKKVEFKGFILCDDRKSLLRLLLKNAPVLEKINVKLNNTYILQSPEEFRENTNFDVPGYQGFWTPYEWKYRECGIFYGATKYEWTRETN</sequence>
<evidence type="ECO:0000313" key="2">
    <source>
        <dbReference type="Proteomes" id="UP000026960"/>
    </source>
</evidence>
<dbReference type="STRING" id="65489.A0A0D3HV66"/>
<dbReference type="Gramene" id="OBART12G14160.1">
    <property type="protein sequence ID" value="OBART12G14160.1"/>
    <property type="gene ID" value="OBART12G14160"/>
</dbReference>
<organism evidence="1">
    <name type="scientific">Oryza barthii</name>
    <dbReference type="NCBI Taxonomy" id="65489"/>
    <lineage>
        <taxon>Eukaryota</taxon>
        <taxon>Viridiplantae</taxon>
        <taxon>Streptophyta</taxon>
        <taxon>Embryophyta</taxon>
        <taxon>Tracheophyta</taxon>
        <taxon>Spermatophyta</taxon>
        <taxon>Magnoliopsida</taxon>
        <taxon>Liliopsida</taxon>
        <taxon>Poales</taxon>
        <taxon>Poaceae</taxon>
        <taxon>BOP clade</taxon>
        <taxon>Oryzoideae</taxon>
        <taxon>Oryzeae</taxon>
        <taxon>Oryzinae</taxon>
        <taxon>Oryza</taxon>
    </lineage>
</organism>
<proteinExistence type="predicted"/>
<name>A0A0D3HV66_9ORYZ</name>
<dbReference type="EnsemblPlants" id="OBART12G14160.1">
    <property type="protein sequence ID" value="OBART12G14160.1"/>
    <property type="gene ID" value="OBART12G14160"/>
</dbReference>
<dbReference type="AlphaFoldDB" id="A0A0D3HV66"/>